<name>A0ABD7C5Y3_STEMA</name>
<evidence type="ECO:0008006" key="4">
    <source>
        <dbReference type="Google" id="ProtNLM"/>
    </source>
</evidence>
<keyword evidence="1" id="KW-0812">Transmembrane</keyword>
<dbReference type="Proteomes" id="UP000596095">
    <property type="component" value="Chromosome"/>
</dbReference>
<organism evidence="2 3">
    <name type="scientific">Stenotrophomonas maltophilia</name>
    <name type="common">Pseudomonas maltophilia</name>
    <name type="synonym">Xanthomonas maltophilia</name>
    <dbReference type="NCBI Taxonomy" id="40324"/>
    <lineage>
        <taxon>Bacteria</taxon>
        <taxon>Pseudomonadati</taxon>
        <taxon>Pseudomonadota</taxon>
        <taxon>Gammaproteobacteria</taxon>
        <taxon>Lysobacterales</taxon>
        <taxon>Lysobacteraceae</taxon>
        <taxon>Stenotrophomonas</taxon>
        <taxon>Stenotrophomonas maltophilia group</taxon>
    </lineage>
</organism>
<keyword evidence="1" id="KW-1133">Transmembrane helix</keyword>
<keyword evidence="1" id="KW-0472">Membrane</keyword>
<dbReference type="AlphaFoldDB" id="A0ABD7C5Y3"/>
<reference evidence="2 3" key="1">
    <citation type="submission" date="2021-01" db="EMBL/GenBank/DDBJ databases">
        <title>Genome Characterization of a novel Stenotrophomonas isolate with high keratinase activity.</title>
        <authorList>
            <person name="Cao Z.-J."/>
        </authorList>
    </citation>
    <scope>NUCLEOTIDE SEQUENCE [LARGE SCALE GENOMIC DNA]</scope>
    <source>
        <strain evidence="2 3">DHHJ</strain>
    </source>
</reference>
<gene>
    <name evidence="2" type="ORF">JJL50_02270</name>
</gene>
<feature type="transmembrane region" description="Helical" evidence="1">
    <location>
        <begin position="26"/>
        <end position="49"/>
    </location>
</feature>
<evidence type="ECO:0000256" key="1">
    <source>
        <dbReference type="SAM" id="Phobius"/>
    </source>
</evidence>
<protein>
    <recommendedName>
        <fullName evidence="4">Transmembrane protein</fullName>
    </recommendedName>
</protein>
<sequence length="70" mass="8069">MLLRALFLLLAALVRLLQVHLLLLLLLLRVAALRFLAGMTVLLVFMIAIQWTKDMRRRNAGARSRWSRNG</sequence>
<evidence type="ECO:0000313" key="3">
    <source>
        <dbReference type="Proteomes" id="UP000596095"/>
    </source>
</evidence>
<dbReference type="EMBL" id="CP067993">
    <property type="protein sequence ID" value="QQQ42902.1"/>
    <property type="molecule type" value="Genomic_DNA"/>
</dbReference>
<proteinExistence type="predicted"/>
<evidence type="ECO:0000313" key="2">
    <source>
        <dbReference type="EMBL" id="QQQ42902.1"/>
    </source>
</evidence>
<accession>A0ABD7C5Y3</accession>